<comment type="caution">
    <text evidence="7">The sequence shown here is derived from an EMBL/GenBank/DDBJ whole genome shotgun (WGS) entry which is preliminary data.</text>
</comment>
<evidence type="ECO:0000256" key="3">
    <source>
        <dbReference type="ARBA" id="ARBA00022471"/>
    </source>
</evidence>
<comment type="similarity">
    <text evidence="2 6">Belongs to the plant self-incompatibility (S1) protein family.</text>
</comment>
<comment type="subcellular location">
    <subcellularLocation>
        <location evidence="1 6">Secreted</location>
    </subcellularLocation>
</comment>
<dbReference type="Proteomes" id="UP000655225">
    <property type="component" value="Unassembled WGS sequence"/>
</dbReference>
<keyword evidence="4 6" id="KW-0964">Secreted</keyword>
<keyword evidence="3 6" id="KW-0713">Self-incompatibility</keyword>
<reference evidence="7 8" key="1">
    <citation type="submission" date="2020-04" db="EMBL/GenBank/DDBJ databases">
        <title>Plant Genome Project.</title>
        <authorList>
            <person name="Zhang R.-G."/>
        </authorList>
    </citation>
    <scope>NUCLEOTIDE SEQUENCE [LARGE SCALE GENOMIC DNA]</scope>
    <source>
        <strain evidence="7">YNK0</strain>
        <tissue evidence="7">Leaf</tissue>
    </source>
</reference>
<dbReference type="PANTHER" id="PTHR31232">
    <property type="match status" value="1"/>
</dbReference>
<sequence>MTPFNSYLLILVLTLALSQSSVVLSKYHVHIGSDLGEGLELGIHCKSGDDDLGIHWLPYGTNFTWSFNINLWGTTLFYCNFQWEHVTGHYNIFEAGRDRNRCCNACYDNCYWAAKQGGLYFYNYETKNYELQYPWPMSMVKT</sequence>
<proteinExistence type="inferred from homology"/>
<organism evidence="7 8">
    <name type="scientific">Tetracentron sinense</name>
    <name type="common">Spur-leaf</name>
    <dbReference type="NCBI Taxonomy" id="13715"/>
    <lineage>
        <taxon>Eukaryota</taxon>
        <taxon>Viridiplantae</taxon>
        <taxon>Streptophyta</taxon>
        <taxon>Embryophyta</taxon>
        <taxon>Tracheophyta</taxon>
        <taxon>Spermatophyta</taxon>
        <taxon>Magnoliopsida</taxon>
        <taxon>Trochodendrales</taxon>
        <taxon>Trochodendraceae</taxon>
        <taxon>Tetracentron</taxon>
    </lineage>
</organism>
<dbReference type="AlphaFoldDB" id="A0A834YRM5"/>
<dbReference type="PANTHER" id="PTHR31232:SF18">
    <property type="entry name" value="S-PROTEIN HOMOLOG"/>
    <property type="match status" value="1"/>
</dbReference>
<evidence type="ECO:0000313" key="8">
    <source>
        <dbReference type="Proteomes" id="UP000655225"/>
    </source>
</evidence>
<keyword evidence="8" id="KW-1185">Reference proteome</keyword>
<evidence type="ECO:0000256" key="6">
    <source>
        <dbReference type="RuleBase" id="RU367044"/>
    </source>
</evidence>
<feature type="chain" id="PRO_5033110871" description="S-protein homolog" evidence="6">
    <location>
        <begin position="21"/>
        <end position="142"/>
    </location>
</feature>
<accession>A0A834YRM5</accession>
<keyword evidence="5 6" id="KW-0732">Signal</keyword>
<dbReference type="OrthoDB" id="1841900at2759"/>
<gene>
    <name evidence="7" type="ORF">HHK36_020406</name>
</gene>
<dbReference type="OMA" id="CRECIWI"/>
<protein>
    <recommendedName>
        <fullName evidence="6">S-protein homolog</fullName>
    </recommendedName>
</protein>
<evidence type="ECO:0000256" key="1">
    <source>
        <dbReference type="ARBA" id="ARBA00004613"/>
    </source>
</evidence>
<name>A0A834YRM5_TETSI</name>
<evidence type="ECO:0000256" key="4">
    <source>
        <dbReference type="ARBA" id="ARBA00022525"/>
    </source>
</evidence>
<dbReference type="GO" id="GO:0005576">
    <property type="term" value="C:extracellular region"/>
    <property type="evidence" value="ECO:0007669"/>
    <property type="project" value="UniProtKB-SubCell"/>
</dbReference>
<evidence type="ECO:0000313" key="7">
    <source>
        <dbReference type="EMBL" id="KAF8394199.1"/>
    </source>
</evidence>
<dbReference type="Pfam" id="PF05938">
    <property type="entry name" value="Self-incomp_S1"/>
    <property type="match status" value="1"/>
</dbReference>
<dbReference type="InterPro" id="IPR010264">
    <property type="entry name" value="Self-incomp_S1"/>
</dbReference>
<dbReference type="EMBL" id="JABCRI010000014">
    <property type="protein sequence ID" value="KAF8394199.1"/>
    <property type="molecule type" value="Genomic_DNA"/>
</dbReference>
<evidence type="ECO:0000256" key="2">
    <source>
        <dbReference type="ARBA" id="ARBA00005581"/>
    </source>
</evidence>
<evidence type="ECO:0000256" key="5">
    <source>
        <dbReference type="ARBA" id="ARBA00022729"/>
    </source>
</evidence>
<feature type="signal peptide" evidence="6">
    <location>
        <begin position="1"/>
        <end position="20"/>
    </location>
</feature>
<dbReference type="GO" id="GO:0060320">
    <property type="term" value="P:rejection of self pollen"/>
    <property type="evidence" value="ECO:0007669"/>
    <property type="project" value="UniProtKB-KW"/>
</dbReference>